<proteinExistence type="predicted"/>
<organism evidence="1 2">
    <name type="scientific">Rhabdobacter roseus</name>
    <dbReference type="NCBI Taxonomy" id="1655419"/>
    <lineage>
        <taxon>Bacteria</taxon>
        <taxon>Pseudomonadati</taxon>
        <taxon>Bacteroidota</taxon>
        <taxon>Cytophagia</taxon>
        <taxon>Cytophagales</taxon>
        <taxon>Cytophagaceae</taxon>
        <taxon>Rhabdobacter</taxon>
    </lineage>
</organism>
<evidence type="ECO:0008006" key="3">
    <source>
        <dbReference type="Google" id="ProtNLM"/>
    </source>
</evidence>
<protein>
    <recommendedName>
        <fullName evidence="3">Lipoprotein</fullName>
    </recommendedName>
</protein>
<dbReference type="RefSeq" id="WP_184174831.1">
    <property type="nucleotide sequence ID" value="NZ_JACHGF010000004.1"/>
</dbReference>
<reference evidence="1 2" key="1">
    <citation type="submission" date="2020-08" db="EMBL/GenBank/DDBJ databases">
        <title>Genomic Encyclopedia of Type Strains, Phase IV (KMG-IV): sequencing the most valuable type-strain genomes for metagenomic binning, comparative biology and taxonomic classification.</title>
        <authorList>
            <person name="Goeker M."/>
        </authorList>
    </citation>
    <scope>NUCLEOTIDE SEQUENCE [LARGE SCALE GENOMIC DNA]</scope>
    <source>
        <strain evidence="1 2">DSM 105074</strain>
    </source>
</reference>
<keyword evidence="2" id="KW-1185">Reference proteome</keyword>
<accession>A0A840TYB6</accession>
<dbReference type="EMBL" id="JACHGF010000004">
    <property type="protein sequence ID" value="MBB5284880.1"/>
    <property type="molecule type" value="Genomic_DNA"/>
</dbReference>
<name>A0A840TYB6_9BACT</name>
<evidence type="ECO:0000313" key="2">
    <source>
        <dbReference type="Proteomes" id="UP000557307"/>
    </source>
</evidence>
<sequence>MSGSIKIYQTRIYLFLALLFTLSSCFSKVDPEVSTKYVEGGNREQLRSIAFSELYSHFQSSTKEKSFYEVISGKNGRFIVNYNRIEQRLTLCTDPGSGWAEQFKDISEADLGEFVSKGVELNDFDGTNGNMVWVDSVTYLVRGVEFKKASSAEWIRPKTNGSPSLEGYRLVN</sequence>
<dbReference type="Proteomes" id="UP000557307">
    <property type="component" value="Unassembled WGS sequence"/>
</dbReference>
<dbReference type="PROSITE" id="PS51257">
    <property type="entry name" value="PROKAR_LIPOPROTEIN"/>
    <property type="match status" value="1"/>
</dbReference>
<evidence type="ECO:0000313" key="1">
    <source>
        <dbReference type="EMBL" id="MBB5284880.1"/>
    </source>
</evidence>
<dbReference type="AlphaFoldDB" id="A0A840TYB6"/>
<comment type="caution">
    <text evidence="1">The sequence shown here is derived from an EMBL/GenBank/DDBJ whole genome shotgun (WGS) entry which is preliminary data.</text>
</comment>
<gene>
    <name evidence="1" type="ORF">HNQ92_003028</name>
</gene>